<dbReference type="GO" id="GO:0016020">
    <property type="term" value="C:membrane"/>
    <property type="evidence" value="ECO:0007669"/>
    <property type="project" value="UniProtKB-SubCell"/>
</dbReference>
<evidence type="ECO:0000256" key="2">
    <source>
        <dbReference type="ARBA" id="ARBA00022692"/>
    </source>
</evidence>
<dbReference type="GO" id="GO:0000981">
    <property type="term" value="F:DNA-binding transcription factor activity, RNA polymerase II-specific"/>
    <property type="evidence" value="ECO:0007669"/>
    <property type="project" value="InterPro"/>
</dbReference>
<keyword evidence="15" id="KW-1185">Reference proteome</keyword>
<organism evidence="14 15">
    <name type="scientific">Cyphellophora attinorum</name>
    <dbReference type="NCBI Taxonomy" id="1664694"/>
    <lineage>
        <taxon>Eukaryota</taxon>
        <taxon>Fungi</taxon>
        <taxon>Dikarya</taxon>
        <taxon>Ascomycota</taxon>
        <taxon>Pezizomycotina</taxon>
        <taxon>Eurotiomycetes</taxon>
        <taxon>Chaetothyriomycetidae</taxon>
        <taxon>Chaetothyriales</taxon>
        <taxon>Cyphellophoraceae</taxon>
        <taxon>Cyphellophora</taxon>
    </lineage>
</organism>
<feature type="transmembrane region" description="Helical" evidence="12">
    <location>
        <begin position="124"/>
        <end position="143"/>
    </location>
</feature>
<accession>A0A0N1P191</accession>
<dbReference type="CDD" id="cd00067">
    <property type="entry name" value="GAL4"/>
    <property type="match status" value="1"/>
</dbReference>
<dbReference type="SUPFAM" id="SSF57701">
    <property type="entry name" value="Zn2/Cys6 DNA-binding domain"/>
    <property type="match status" value="1"/>
</dbReference>
<keyword evidence="4" id="KW-0862">Zinc</keyword>
<evidence type="ECO:0000256" key="12">
    <source>
        <dbReference type="SAM" id="Phobius"/>
    </source>
</evidence>
<evidence type="ECO:0000256" key="9">
    <source>
        <dbReference type="ARBA" id="ARBA00023163"/>
    </source>
</evidence>
<dbReference type="GO" id="GO:0008270">
    <property type="term" value="F:zinc ion binding"/>
    <property type="evidence" value="ECO:0007669"/>
    <property type="project" value="InterPro"/>
</dbReference>
<feature type="region of interest" description="Disordered" evidence="11">
    <location>
        <begin position="305"/>
        <end position="324"/>
    </location>
</feature>
<evidence type="ECO:0000256" key="3">
    <source>
        <dbReference type="ARBA" id="ARBA00022723"/>
    </source>
</evidence>
<evidence type="ECO:0000259" key="13">
    <source>
        <dbReference type="PROSITE" id="PS50048"/>
    </source>
</evidence>
<dbReference type="AlphaFoldDB" id="A0A0N1P191"/>
<dbReference type="GO" id="GO:0003677">
    <property type="term" value="F:DNA binding"/>
    <property type="evidence" value="ECO:0007669"/>
    <property type="project" value="UniProtKB-KW"/>
</dbReference>
<dbReference type="InterPro" id="IPR036864">
    <property type="entry name" value="Zn2-C6_fun-type_DNA-bd_sf"/>
</dbReference>
<dbReference type="SUPFAM" id="SSF103473">
    <property type="entry name" value="MFS general substrate transporter"/>
    <property type="match status" value="1"/>
</dbReference>
<evidence type="ECO:0000256" key="4">
    <source>
        <dbReference type="ARBA" id="ARBA00022833"/>
    </source>
</evidence>
<dbReference type="InterPro" id="IPR036259">
    <property type="entry name" value="MFS_trans_sf"/>
</dbReference>
<dbReference type="OrthoDB" id="4107818at2759"/>
<dbReference type="InterPro" id="IPR052073">
    <property type="entry name" value="Amide_Lactam_Regulators"/>
</dbReference>
<name>A0A0N1P191_9EURO</name>
<dbReference type="VEuPathDB" id="FungiDB:AB675_9267"/>
<evidence type="ECO:0000256" key="7">
    <source>
        <dbReference type="ARBA" id="ARBA00023125"/>
    </source>
</evidence>
<evidence type="ECO:0000256" key="6">
    <source>
        <dbReference type="ARBA" id="ARBA00023015"/>
    </source>
</evidence>
<dbReference type="InterPro" id="IPR007219">
    <property type="entry name" value="XnlR_reg_dom"/>
</dbReference>
<dbReference type="Pfam" id="PF00854">
    <property type="entry name" value="PTR2"/>
    <property type="match status" value="1"/>
</dbReference>
<feature type="region of interest" description="Disordered" evidence="11">
    <location>
        <begin position="763"/>
        <end position="806"/>
    </location>
</feature>
<keyword evidence="10" id="KW-0539">Nucleus</keyword>
<feature type="compositionally biased region" description="Basic and acidic residues" evidence="11">
    <location>
        <begin position="263"/>
        <end position="284"/>
    </location>
</feature>
<evidence type="ECO:0000256" key="1">
    <source>
        <dbReference type="ARBA" id="ARBA00004141"/>
    </source>
</evidence>
<feature type="transmembrane region" description="Helical" evidence="12">
    <location>
        <begin position="98"/>
        <end position="118"/>
    </location>
</feature>
<dbReference type="EMBL" id="LFJN01000009">
    <property type="protein sequence ID" value="KPI41396.1"/>
    <property type="molecule type" value="Genomic_DNA"/>
</dbReference>
<dbReference type="GO" id="GO:0006351">
    <property type="term" value="P:DNA-templated transcription"/>
    <property type="evidence" value="ECO:0007669"/>
    <property type="project" value="InterPro"/>
</dbReference>
<evidence type="ECO:0000256" key="5">
    <source>
        <dbReference type="ARBA" id="ARBA00022989"/>
    </source>
</evidence>
<keyword evidence="6" id="KW-0805">Transcription regulation</keyword>
<reference evidence="14 15" key="1">
    <citation type="submission" date="2015-06" db="EMBL/GenBank/DDBJ databases">
        <title>Draft genome of the ant-associated black yeast Phialophora attae CBS 131958.</title>
        <authorList>
            <person name="Moreno L.F."/>
            <person name="Stielow B.J."/>
            <person name="de Hoog S."/>
            <person name="Vicente V.A."/>
            <person name="Weiss V.A."/>
            <person name="de Vries M."/>
            <person name="Cruz L.M."/>
            <person name="Souza E.M."/>
        </authorList>
    </citation>
    <scope>NUCLEOTIDE SEQUENCE [LARGE SCALE GENOMIC DNA]</scope>
    <source>
        <strain evidence="14 15">CBS 131958</strain>
    </source>
</reference>
<keyword evidence="9" id="KW-0804">Transcription</keyword>
<dbReference type="PANTHER" id="PTHR47171">
    <property type="entry name" value="FARA-RELATED"/>
    <property type="match status" value="1"/>
</dbReference>
<dbReference type="SMART" id="SM00906">
    <property type="entry name" value="Fungal_trans"/>
    <property type="match status" value="1"/>
</dbReference>
<sequence>MKINFTPIKRITLGFFFGAASMAWAAAVQAYIYKHNECGYYPSEGLPNGDDCPPATISIWVQSGSYVLLAISEILASITSLEYAFTKAPKNMRSLVQAFALFQTAIANAIGEALVALSLDPLLIWNYGAFGVIAFIGGILFWLSHRKLDAEEDALNQLPSGHMGTRAQAQEAERRGSTVEIATANEKAAHVGRVSATATFKPDRPKRGTACERCNKRRVKCDGWINGLPCSECRKAKNEENCKLVKSKRTRGSDGRYVAPEEGAERLSPNDRFESPQDHIDGRPPMRSISEPEINHELARICGPDDSQSGATTPRPMNHVRGGSFKENDARASFVGESWYASYVLAHSNSTTGFTELHRAREHSMHDMPKVARPVPADLPPQNLTERLLEAYFTRFHVFCPIVDKAPFLASVRDRTVSITLLRSILFVASIHCKPETFHLMGYSTRMDAQDDLFSRACASFDADVDSDRTTMVLSSYLLHYWFGKPTTYKDSLWWLSTAIRSAQCMGYHRSTKDSKMSAEEKSRWRRIWWCFYIRDRQLCFSMGVPVVINDADYDVEELTMDDFPDDEPATARYIILSVELNQAVSKMYFRHCSPRKLPLSKDANIRSHARREIQSTLETWLKKAQGWPLWNEGHQLSLLLKVIYFYYILNLQRRLQRLSPVTSPDLEGAAILFDASNNIAHFVEDSLLYWTPESFPLIYVSAIFSALIVHAERHKSTTIPEEQLSAKMRPYLLALKQFEQVYVLARWVRNLFMDMTGRRDKHARRRSSLNSRPAISPHSSSNTLLRSEPPRQAPPPAVQAPSFDTSDYSMPNPSNYFAIPFQPDMDLGQFVGDFLPAFDNDEFYNARSMSTADMTGYPQPGSVEYQTIHFLTDLGLPQNGMDGL</sequence>
<keyword evidence="5 12" id="KW-1133">Transmembrane helix</keyword>
<evidence type="ECO:0000313" key="15">
    <source>
        <dbReference type="Proteomes" id="UP000038010"/>
    </source>
</evidence>
<dbReference type="RefSeq" id="XP_018001359.1">
    <property type="nucleotide sequence ID" value="XM_018149784.1"/>
</dbReference>
<comment type="subcellular location">
    <subcellularLocation>
        <location evidence="1">Membrane</location>
        <topology evidence="1">Multi-pass membrane protein</topology>
    </subcellularLocation>
</comment>
<dbReference type="Proteomes" id="UP000038010">
    <property type="component" value="Unassembled WGS sequence"/>
</dbReference>
<dbReference type="PROSITE" id="PS50048">
    <property type="entry name" value="ZN2_CY6_FUNGAL_2"/>
    <property type="match status" value="1"/>
</dbReference>
<protein>
    <submittedName>
        <fullName evidence="14">Cutinase transcription factor 1 alpha</fullName>
    </submittedName>
</protein>
<dbReference type="InterPro" id="IPR001138">
    <property type="entry name" value="Zn2Cys6_DnaBD"/>
</dbReference>
<feature type="domain" description="Zn(2)-C6 fungal-type" evidence="13">
    <location>
        <begin position="210"/>
        <end position="244"/>
    </location>
</feature>
<evidence type="ECO:0000256" key="11">
    <source>
        <dbReference type="SAM" id="MobiDB-lite"/>
    </source>
</evidence>
<keyword evidence="3" id="KW-0479">Metal-binding</keyword>
<dbReference type="InterPro" id="IPR000109">
    <property type="entry name" value="POT_fam"/>
</dbReference>
<dbReference type="Pfam" id="PF00172">
    <property type="entry name" value="Zn_clus"/>
    <property type="match status" value="1"/>
</dbReference>
<dbReference type="CDD" id="cd12148">
    <property type="entry name" value="fungal_TF_MHR"/>
    <property type="match status" value="1"/>
</dbReference>
<dbReference type="PANTHER" id="PTHR47171:SF1">
    <property type="entry name" value="ZN(II)2CYS6 TRANSCRIPTION FACTOR (EUROFUNG)"/>
    <property type="match status" value="1"/>
</dbReference>
<comment type="caution">
    <text evidence="14">The sequence shown here is derived from an EMBL/GenBank/DDBJ whole genome shotgun (WGS) entry which is preliminary data.</text>
</comment>
<dbReference type="Gene3D" id="1.20.1250.20">
    <property type="entry name" value="MFS general substrate transporter like domains"/>
    <property type="match status" value="1"/>
</dbReference>
<keyword evidence="7" id="KW-0238">DNA-binding</keyword>
<gene>
    <name evidence="14" type="ORF">AB675_9267</name>
</gene>
<dbReference type="Pfam" id="PF04082">
    <property type="entry name" value="Fungal_trans"/>
    <property type="match status" value="1"/>
</dbReference>
<keyword evidence="2 12" id="KW-0812">Transmembrane</keyword>
<feature type="region of interest" description="Disordered" evidence="11">
    <location>
        <begin position="249"/>
        <end position="285"/>
    </location>
</feature>
<keyword evidence="8 12" id="KW-0472">Membrane</keyword>
<dbReference type="Gene3D" id="4.10.240.10">
    <property type="entry name" value="Zn(2)-C6 fungal-type DNA-binding domain"/>
    <property type="match status" value="1"/>
</dbReference>
<evidence type="ECO:0000256" key="10">
    <source>
        <dbReference type="ARBA" id="ARBA00023242"/>
    </source>
</evidence>
<evidence type="ECO:0000313" key="14">
    <source>
        <dbReference type="EMBL" id="KPI41396.1"/>
    </source>
</evidence>
<feature type="compositionally biased region" description="Polar residues" evidence="11">
    <location>
        <begin position="769"/>
        <end position="786"/>
    </location>
</feature>
<proteinExistence type="predicted"/>
<evidence type="ECO:0000256" key="8">
    <source>
        <dbReference type="ARBA" id="ARBA00023136"/>
    </source>
</evidence>
<dbReference type="GO" id="GO:0022857">
    <property type="term" value="F:transmembrane transporter activity"/>
    <property type="evidence" value="ECO:0007669"/>
    <property type="project" value="InterPro"/>
</dbReference>
<dbReference type="GeneID" id="28741664"/>